<dbReference type="PANTHER" id="PTHR45339">
    <property type="entry name" value="HYBRID SIGNAL TRANSDUCTION HISTIDINE KINASE J"/>
    <property type="match status" value="1"/>
</dbReference>
<sequence length="962" mass="108927">MNKSKKNLAVLCTAIFVILGMWVMLSVHCQAAETNNDEKQQPQTIRIGSFEDTFNYVDKNGVRRGYGYELMQALAGYTGWKFEYVKCDWSNCFDKLENGEIDIMGDISYTDERAQKMLFPDEPMGEEKYILYADLSDMDIETSDFKSLDGKRVGVLLGTEPEIMLTEWENKNGIHTEHVNVNNNDDVEKKLANHEIDCFVSLEESIWSEQGISSVTTIGKSGIYFAINKGRSDIKTKLDYAMRQLDQDSPFFKVDLYKKYFTLDYIQVLTGKEKVWVEEHGGIQIGFLNNDPAIFSMDKETGKLTGMLAEYISYAKDCLGNQTLEFNIQAYDNYDEIIQALQNREIDMIFYAGRNPYFAEKNGYALTNTAWTYSLMAVTDEKNFDENKAYTVAVPKEKYALKQHIAFNYPQWKIVDCDSLDDAADMVIQEKADCFLMGASQALIYDNRQNFKSFPLTKTMEACFAVRGGEGSLLSILNKTLKAMPSDMLTSALAIYDSTPDKVTFLDFINDNMLAFIVTAGFLSLVIIGIILVLLRKARKAEAAAKLAANDTQKLNDKLEIALKKAKDASFAKTRFLNNMSHDIRTPMNAILGYAQLMEDELKEKDLPETSEYLKKMQQSGNLLLSIINNVLDMARIESGRMEIDENYGMIEDIWQTLFEIFDDEAKKKNIALHYTINVEHEHILTDATKIKEIFVNILSNAMKYTPSGGSVMINVDELPCNEPGYMMVRTRVSDTGIGMSQEYLTNIFEAFTRERNTTKSKIAGTGLGMSIVKKYVELLGGTIDVESELGKGSTFTVTLKHKIADENYYVKNYAENPETYSEILKDRKILLAEDNDLNAEIAEAILERDGLKTERVEDGIQCVNKIEKMPAGTYDMILMDIQMPKMNGYKATQVIRRLPDKDKACIPIVAMTANAFEEDKRDAFAAGMNGHIVKPIQVDKLLSTLAEVWGKKMTDETDCHM</sequence>
<dbReference type="SMART" id="SM00448">
    <property type="entry name" value="REC"/>
    <property type="match status" value="1"/>
</dbReference>
<comment type="function">
    <text evidence="7">May play the central regulatory role in sporulation. It may be an element of the effector pathway responsible for the activation of sporulation genes in response to nutritional stress. Spo0A may act in concert with spo0H (a sigma factor) to control the expression of some genes that are critical to the sporulation process.</text>
</comment>
<dbReference type="EMBL" id="JBBMEJ010000010">
    <property type="protein sequence ID" value="MEQ2371176.1"/>
    <property type="molecule type" value="Genomic_DNA"/>
</dbReference>
<evidence type="ECO:0000256" key="5">
    <source>
        <dbReference type="ARBA" id="ARBA00022777"/>
    </source>
</evidence>
<organism evidence="13 14">
    <name type="scientific">Blautia aquisgranensis</name>
    <dbReference type="NCBI Taxonomy" id="3133153"/>
    <lineage>
        <taxon>Bacteria</taxon>
        <taxon>Bacillati</taxon>
        <taxon>Bacillota</taxon>
        <taxon>Clostridia</taxon>
        <taxon>Lachnospirales</taxon>
        <taxon>Lachnospiraceae</taxon>
        <taxon>Blautia</taxon>
    </lineage>
</organism>
<evidence type="ECO:0000256" key="10">
    <source>
        <dbReference type="SAM" id="SignalP"/>
    </source>
</evidence>
<dbReference type="PROSITE" id="PS50109">
    <property type="entry name" value="HIS_KIN"/>
    <property type="match status" value="1"/>
</dbReference>
<keyword evidence="9" id="KW-1133">Transmembrane helix</keyword>
<dbReference type="SMART" id="SM00388">
    <property type="entry name" value="HisKA"/>
    <property type="match status" value="1"/>
</dbReference>
<dbReference type="InterPro" id="IPR003594">
    <property type="entry name" value="HATPase_dom"/>
</dbReference>
<feature type="signal peptide" evidence="10">
    <location>
        <begin position="1"/>
        <end position="31"/>
    </location>
</feature>
<dbReference type="SMART" id="SM00387">
    <property type="entry name" value="HATPase_c"/>
    <property type="match status" value="1"/>
</dbReference>
<dbReference type="InterPro" id="IPR011006">
    <property type="entry name" value="CheY-like_superfamily"/>
</dbReference>
<dbReference type="InterPro" id="IPR004358">
    <property type="entry name" value="Sig_transdc_His_kin-like_C"/>
</dbReference>
<feature type="transmembrane region" description="Helical" evidence="9">
    <location>
        <begin position="513"/>
        <end position="535"/>
    </location>
</feature>
<dbReference type="CDD" id="cd17546">
    <property type="entry name" value="REC_hyHK_CKI1_RcsC-like"/>
    <property type="match status" value="1"/>
</dbReference>
<dbReference type="SUPFAM" id="SSF55874">
    <property type="entry name" value="ATPase domain of HSP90 chaperone/DNA topoisomerase II/histidine kinase"/>
    <property type="match status" value="1"/>
</dbReference>
<evidence type="ECO:0000256" key="7">
    <source>
        <dbReference type="ARBA" id="ARBA00024867"/>
    </source>
</evidence>
<evidence type="ECO:0000259" key="11">
    <source>
        <dbReference type="PROSITE" id="PS50109"/>
    </source>
</evidence>
<evidence type="ECO:0000256" key="6">
    <source>
        <dbReference type="ARBA" id="ARBA00023012"/>
    </source>
</evidence>
<evidence type="ECO:0000256" key="9">
    <source>
        <dbReference type="SAM" id="Phobius"/>
    </source>
</evidence>
<dbReference type="InterPro" id="IPR036890">
    <property type="entry name" value="HATPase_C_sf"/>
</dbReference>
<dbReference type="Gene3D" id="3.30.565.10">
    <property type="entry name" value="Histidine kinase-like ATPase, C-terminal domain"/>
    <property type="match status" value="1"/>
</dbReference>
<dbReference type="Gene3D" id="1.10.287.130">
    <property type="match status" value="1"/>
</dbReference>
<dbReference type="InterPro" id="IPR005467">
    <property type="entry name" value="His_kinase_dom"/>
</dbReference>
<protein>
    <recommendedName>
        <fullName evidence="3">Stage 0 sporulation protein A homolog</fullName>
        <ecNumber evidence="2">2.7.13.3</ecNumber>
    </recommendedName>
</protein>
<evidence type="ECO:0000259" key="12">
    <source>
        <dbReference type="PROSITE" id="PS50110"/>
    </source>
</evidence>
<feature type="modified residue" description="4-aspartylphosphate" evidence="8">
    <location>
        <position position="881"/>
    </location>
</feature>
<reference evidence="13 14" key="1">
    <citation type="submission" date="2024-03" db="EMBL/GenBank/DDBJ databases">
        <title>Human intestinal bacterial collection.</title>
        <authorList>
            <person name="Pauvert C."/>
            <person name="Hitch T.C.A."/>
            <person name="Clavel T."/>
        </authorList>
    </citation>
    <scope>NUCLEOTIDE SEQUENCE [LARGE SCALE GENOMIC DNA]</scope>
    <source>
        <strain evidence="13 14">CLA-JM-H16</strain>
    </source>
</reference>
<evidence type="ECO:0000256" key="2">
    <source>
        <dbReference type="ARBA" id="ARBA00012438"/>
    </source>
</evidence>
<evidence type="ECO:0000256" key="3">
    <source>
        <dbReference type="ARBA" id="ARBA00018672"/>
    </source>
</evidence>
<dbReference type="PROSITE" id="PS50110">
    <property type="entry name" value="RESPONSE_REGULATORY"/>
    <property type="match status" value="1"/>
</dbReference>
<keyword evidence="6" id="KW-0902">Two-component regulatory system</keyword>
<dbReference type="RefSeq" id="WP_349056799.1">
    <property type="nucleotide sequence ID" value="NZ_JBBMEJ010000010.1"/>
</dbReference>
<accession>A0ABV1BF76</accession>
<feature type="chain" id="PRO_5046082075" description="Stage 0 sporulation protein A homolog" evidence="10">
    <location>
        <begin position="32"/>
        <end position="962"/>
    </location>
</feature>
<dbReference type="SUPFAM" id="SSF53850">
    <property type="entry name" value="Periplasmic binding protein-like II"/>
    <property type="match status" value="2"/>
</dbReference>
<dbReference type="Pfam" id="PF00512">
    <property type="entry name" value="HisKA"/>
    <property type="match status" value="1"/>
</dbReference>
<evidence type="ECO:0000256" key="8">
    <source>
        <dbReference type="PROSITE-ProRule" id="PRU00169"/>
    </source>
</evidence>
<keyword evidence="9" id="KW-0472">Membrane</keyword>
<dbReference type="InterPro" id="IPR036097">
    <property type="entry name" value="HisK_dim/P_sf"/>
</dbReference>
<evidence type="ECO:0000313" key="13">
    <source>
        <dbReference type="EMBL" id="MEQ2371176.1"/>
    </source>
</evidence>
<feature type="domain" description="Histidine kinase" evidence="11">
    <location>
        <begin position="579"/>
        <end position="804"/>
    </location>
</feature>
<proteinExistence type="predicted"/>
<keyword evidence="5" id="KW-0418">Kinase</keyword>
<dbReference type="InterPro" id="IPR001638">
    <property type="entry name" value="Solute-binding_3/MltF_N"/>
</dbReference>
<dbReference type="Proteomes" id="UP001473063">
    <property type="component" value="Unassembled WGS sequence"/>
</dbReference>
<dbReference type="EC" id="2.7.13.3" evidence="2"/>
<comment type="catalytic activity">
    <reaction evidence="1">
        <text>ATP + protein L-histidine = ADP + protein N-phospho-L-histidine.</text>
        <dbReference type="EC" id="2.7.13.3"/>
    </reaction>
</comment>
<dbReference type="PANTHER" id="PTHR45339:SF1">
    <property type="entry name" value="HYBRID SIGNAL TRANSDUCTION HISTIDINE KINASE J"/>
    <property type="match status" value="1"/>
</dbReference>
<dbReference type="SUPFAM" id="SSF47384">
    <property type="entry name" value="Homodimeric domain of signal transducing histidine kinase"/>
    <property type="match status" value="1"/>
</dbReference>
<dbReference type="SUPFAM" id="SSF52172">
    <property type="entry name" value="CheY-like"/>
    <property type="match status" value="1"/>
</dbReference>
<keyword evidence="5" id="KW-0808">Transferase</keyword>
<keyword evidence="9" id="KW-0812">Transmembrane</keyword>
<dbReference type="CDD" id="cd00082">
    <property type="entry name" value="HisKA"/>
    <property type="match status" value="1"/>
</dbReference>
<dbReference type="Gene3D" id="3.40.50.2300">
    <property type="match status" value="1"/>
</dbReference>
<dbReference type="Pfam" id="PF02518">
    <property type="entry name" value="HATPase_c"/>
    <property type="match status" value="1"/>
</dbReference>
<gene>
    <name evidence="13" type="ORF">WMO28_09510</name>
</gene>
<evidence type="ECO:0000256" key="4">
    <source>
        <dbReference type="ARBA" id="ARBA00022553"/>
    </source>
</evidence>
<name>A0ABV1BF76_9FIRM</name>
<feature type="domain" description="Response regulatory" evidence="12">
    <location>
        <begin position="829"/>
        <end position="950"/>
    </location>
</feature>
<dbReference type="PRINTS" id="PR00344">
    <property type="entry name" value="BCTRLSENSOR"/>
</dbReference>
<keyword evidence="14" id="KW-1185">Reference proteome</keyword>
<evidence type="ECO:0000256" key="1">
    <source>
        <dbReference type="ARBA" id="ARBA00000085"/>
    </source>
</evidence>
<dbReference type="Gene3D" id="3.40.190.10">
    <property type="entry name" value="Periplasmic binding protein-like II"/>
    <property type="match status" value="4"/>
</dbReference>
<dbReference type="Pfam" id="PF00497">
    <property type="entry name" value="SBP_bac_3"/>
    <property type="match status" value="1"/>
</dbReference>
<evidence type="ECO:0000313" key="14">
    <source>
        <dbReference type="Proteomes" id="UP001473063"/>
    </source>
</evidence>
<dbReference type="InterPro" id="IPR003661">
    <property type="entry name" value="HisK_dim/P_dom"/>
</dbReference>
<comment type="caution">
    <text evidence="13">The sequence shown here is derived from an EMBL/GenBank/DDBJ whole genome shotgun (WGS) entry which is preliminary data.</text>
</comment>
<dbReference type="InterPro" id="IPR001789">
    <property type="entry name" value="Sig_transdc_resp-reg_receiver"/>
</dbReference>
<keyword evidence="4 8" id="KW-0597">Phosphoprotein</keyword>
<dbReference type="Pfam" id="PF00072">
    <property type="entry name" value="Response_reg"/>
    <property type="match status" value="1"/>
</dbReference>
<dbReference type="SMART" id="SM00062">
    <property type="entry name" value="PBPb"/>
    <property type="match status" value="2"/>
</dbReference>
<keyword evidence="10" id="KW-0732">Signal</keyword>